<keyword evidence="2" id="KW-1185">Reference proteome</keyword>
<dbReference type="AlphaFoldDB" id="A0A7W3R731"/>
<sequence>MSRTSYQRRGFRLAALHRDAVTGSRDRLKPEIPPIGDHGIPIRDEIELEKSLR</sequence>
<evidence type="ECO:0000313" key="2">
    <source>
        <dbReference type="Proteomes" id="UP000539313"/>
    </source>
</evidence>
<name>A0A7W3R731_9ACTN</name>
<protein>
    <submittedName>
        <fullName evidence="1">Uncharacterized protein</fullName>
    </submittedName>
</protein>
<reference evidence="1 2" key="1">
    <citation type="submission" date="2020-08" db="EMBL/GenBank/DDBJ databases">
        <title>Sequencing the genomes of 1000 actinobacteria strains.</title>
        <authorList>
            <person name="Klenk H.-P."/>
        </authorList>
    </citation>
    <scope>NUCLEOTIDE SEQUENCE [LARGE SCALE GENOMIC DNA]</scope>
    <source>
        <strain evidence="1 2">DSM 45823</strain>
    </source>
</reference>
<proteinExistence type="predicted"/>
<dbReference type="EMBL" id="JACJII010000001">
    <property type="protein sequence ID" value="MBA9002252.1"/>
    <property type="molecule type" value="Genomic_DNA"/>
</dbReference>
<dbReference type="RefSeq" id="WP_220500047.1">
    <property type="nucleotide sequence ID" value="NZ_JACJII010000001.1"/>
</dbReference>
<gene>
    <name evidence="1" type="ORF">HNR21_001134</name>
</gene>
<evidence type="ECO:0000313" key="1">
    <source>
        <dbReference type="EMBL" id="MBA9002252.1"/>
    </source>
</evidence>
<organism evidence="1 2">
    <name type="scientific">Thermomonospora cellulosilytica</name>
    <dbReference type="NCBI Taxonomy" id="1411118"/>
    <lineage>
        <taxon>Bacteria</taxon>
        <taxon>Bacillati</taxon>
        <taxon>Actinomycetota</taxon>
        <taxon>Actinomycetes</taxon>
        <taxon>Streptosporangiales</taxon>
        <taxon>Thermomonosporaceae</taxon>
        <taxon>Thermomonospora</taxon>
    </lineage>
</organism>
<accession>A0A7W3R731</accession>
<dbReference type="Proteomes" id="UP000539313">
    <property type="component" value="Unassembled WGS sequence"/>
</dbReference>
<comment type="caution">
    <text evidence="1">The sequence shown here is derived from an EMBL/GenBank/DDBJ whole genome shotgun (WGS) entry which is preliminary data.</text>
</comment>